<dbReference type="SMR" id="A2DKE0"/>
<evidence type="ECO:0000256" key="1">
    <source>
        <dbReference type="SAM" id="MobiDB-lite"/>
    </source>
</evidence>
<dbReference type="VEuPathDB" id="TrichDB:TVAGG3_0996360"/>
<dbReference type="Proteomes" id="UP000001542">
    <property type="component" value="Unassembled WGS sequence"/>
</dbReference>
<reference evidence="3" key="2">
    <citation type="journal article" date="2007" name="Science">
        <title>Draft genome sequence of the sexually transmitted pathogen Trichomonas vaginalis.</title>
        <authorList>
            <person name="Carlton J.M."/>
            <person name="Hirt R.P."/>
            <person name="Silva J.C."/>
            <person name="Delcher A.L."/>
            <person name="Schatz M."/>
            <person name="Zhao Q."/>
            <person name="Wortman J.R."/>
            <person name="Bidwell S.L."/>
            <person name="Alsmark U.C.M."/>
            <person name="Besteiro S."/>
            <person name="Sicheritz-Ponten T."/>
            <person name="Noel C.J."/>
            <person name="Dacks J.B."/>
            <person name="Foster P.G."/>
            <person name="Simillion C."/>
            <person name="Van de Peer Y."/>
            <person name="Miranda-Saavedra D."/>
            <person name="Barton G.J."/>
            <person name="Westrop G.D."/>
            <person name="Mueller S."/>
            <person name="Dessi D."/>
            <person name="Fiori P.L."/>
            <person name="Ren Q."/>
            <person name="Paulsen I."/>
            <person name="Zhang H."/>
            <person name="Bastida-Corcuera F.D."/>
            <person name="Simoes-Barbosa A."/>
            <person name="Brown M.T."/>
            <person name="Hayes R.D."/>
            <person name="Mukherjee M."/>
            <person name="Okumura C.Y."/>
            <person name="Schneider R."/>
            <person name="Smith A.J."/>
            <person name="Vanacova S."/>
            <person name="Villalvazo M."/>
            <person name="Haas B.J."/>
            <person name="Pertea M."/>
            <person name="Feldblyum T.V."/>
            <person name="Utterback T.R."/>
            <person name="Shu C.L."/>
            <person name="Osoegawa K."/>
            <person name="de Jong P.J."/>
            <person name="Hrdy I."/>
            <person name="Horvathova L."/>
            <person name="Zubacova Z."/>
            <person name="Dolezal P."/>
            <person name="Malik S.B."/>
            <person name="Logsdon J.M. Jr."/>
            <person name="Henze K."/>
            <person name="Gupta A."/>
            <person name="Wang C.C."/>
            <person name="Dunne R.L."/>
            <person name="Upcroft J.A."/>
            <person name="Upcroft P."/>
            <person name="White O."/>
            <person name="Salzberg S.L."/>
            <person name="Tang P."/>
            <person name="Chiu C.-H."/>
            <person name="Lee Y.-S."/>
            <person name="Embley T.M."/>
            <person name="Coombs G.H."/>
            <person name="Mottram J.C."/>
            <person name="Tachezy J."/>
            <person name="Fraser-Liggett C.M."/>
            <person name="Johnson P.J."/>
        </authorList>
    </citation>
    <scope>NUCLEOTIDE SEQUENCE [LARGE SCALE GENOMIC DNA]</scope>
    <source>
        <strain evidence="3">G3</strain>
    </source>
</reference>
<reference evidence="3" key="1">
    <citation type="submission" date="2006-10" db="EMBL/GenBank/DDBJ databases">
        <authorList>
            <person name="Amadeo P."/>
            <person name="Zhao Q."/>
            <person name="Wortman J."/>
            <person name="Fraser-Liggett C."/>
            <person name="Carlton J."/>
        </authorList>
    </citation>
    <scope>NUCLEOTIDE SEQUENCE</scope>
    <source>
        <strain evidence="3">G3</strain>
    </source>
</reference>
<feature type="transmembrane region" description="Helical" evidence="2">
    <location>
        <begin position="12"/>
        <end position="34"/>
    </location>
</feature>
<gene>
    <name evidence="3" type="ORF">TVAG_190110</name>
</gene>
<dbReference type="EMBL" id="DS113211">
    <property type="protein sequence ID" value="EAY19117.1"/>
    <property type="molecule type" value="Genomic_DNA"/>
</dbReference>
<feature type="region of interest" description="Disordered" evidence="1">
    <location>
        <begin position="42"/>
        <end position="62"/>
    </location>
</feature>
<dbReference type="VEuPathDB" id="TrichDB:TVAG_190110"/>
<name>A2DKE0_TRIV3</name>
<organism evidence="3 4">
    <name type="scientific">Trichomonas vaginalis (strain ATCC PRA-98 / G3)</name>
    <dbReference type="NCBI Taxonomy" id="412133"/>
    <lineage>
        <taxon>Eukaryota</taxon>
        <taxon>Metamonada</taxon>
        <taxon>Parabasalia</taxon>
        <taxon>Trichomonadida</taxon>
        <taxon>Trichomonadidae</taxon>
        <taxon>Trichomonas</taxon>
    </lineage>
</organism>
<keyword evidence="2" id="KW-1133">Transmembrane helix</keyword>
<dbReference type="KEGG" id="tva:5464640"/>
<protein>
    <submittedName>
        <fullName evidence="3">Uncharacterized protein</fullName>
    </submittedName>
</protein>
<dbReference type="InParanoid" id="A2DKE0"/>
<sequence>MNSSSRRINPIFKVLAILILIYALYILPCFFPSIRSHCCCHTKKHPTQPKQNPSKNTQEKQNITTRYNDDSGTVEKLYQTVKSLDLLELIKQKNAIDEKLTKLTNDLSKIQVPEQQKTEEIQRKSEEEIIKEILKETKYEYDNELPLVLTSIFTPTHKYGKSQFNLIKENSAHRYNQGIEQKDGRWCVNDEQANFSFWTPYPLWGLYFSVSFDKAGQEGNAKSIFFELLLDDKIVLRTEPIQVNGNILEKELHEPTRFNRLRVIASNDNDSKVCIGNVSAKTVKKPIIDAQNSDL</sequence>
<accession>A2DKE0</accession>
<evidence type="ECO:0000313" key="4">
    <source>
        <dbReference type="Proteomes" id="UP000001542"/>
    </source>
</evidence>
<keyword evidence="2" id="KW-0472">Membrane</keyword>
<feature type="compositionally biased region" description="Polar residues" evidence="1">
    <location>
        <begin position="48"/>
        <end position="62"/>
    </location>
</feature>
<evidence type="ECO:0000256" key="2">
    <source>
        <dbReference type="SAM" id="Phobius"/>
    </source>
</evidence>
<keyword evidence="4" id="KW-1185">Reference proteome</keyword>
<dbReference type="AlphaFoldDB" id="A2DKE0"/>
<evidence type="ECO:0000313" key="3">
    <source>
        <dbReference type="EMBL" id="EAY19117.1"/>
    </source>
</evidence>
<proteinExistence type="predicted"/>
<keyword evidence="2" id="KW-0812">Transmembrane</keyword>
<dbReference type="RefSeq" id="XP_001580103.1">
    <property type="nucleotide sequence ID" value="XM_001580053.1"/>
</dbReference>